<dbReference type="GO" id="GO:0009506">
    <property type="term" value="C:plasmodesma"/>
    <property type="evidence" value="ECO:0007669"/>
    <property type="project" value="UniProtKB-ARBA"/>
</dbReference>
<gene>
    <name evidence="12" type="ORF">J5N97_010229</name>
</gene>
<comment type="caution">
    <text evidence="12">The sequence shown here is derived from an EMBL/GenBank/DDBJ whole genome shotgun (WGS) entry which is preliminary data.</text>
</comment>
<feature type="compositionally biased region" description="Low complexity" evidence="8">
    <location>
        <begin position="107"/>
        <end position="138"/>
    </location>
</feature>
<accession>A0A9D5CZP9</accession>
<evidence type="ECO:0000256" key="7">
    <source>
        <dbReference type="ARBA" id="ARBA00023180"/>
    </source>
</evidence>
<dbReference type="Pfam" id="PF07983">
    <property type="entry name" value="X8"/>
    <property type="match status" value="1"/>
</dbReference>
<keyword evidence="5 9" id="KW-0472">Membrane</keyword>
<evidence type="ECO:0000256" key="9">
    <source>
        <dbReference type="SAM" id="Phobius"/>
    </source>
</evidence>
<dbReference type="PANTHER" id="PTHR31044">
    <property type="entry name" value="BETA-1,3 GLUCANASE"/>
    <property type="match status" value="1"/>
</dbReference>
<feature type="signal peptide" evidence="10">
    <location>
        <begin position="1"/>
        <end position="19"/>
    </location>
</feature>
<dbReference type="AlphaFoldDB" id="A0A9D5CZP9"/>
<keyword evidence="7" id="KW-0325">Glycoprotein</keyword>
<dbReference type="PANTHER" id="PTHR31044:SF25">
    <property type="entry name" value="PLASMODESMATA CALLOSE-BINDING PROTEIN 3"/>
    <property type="match status" value="1"/>
</dbReference>
<proteinExistence type="predicted"/>
<dbReference type="EMBL" id="JAGGNH010000002">
    <property type="protein sequence ID" value="KAJ0981974.1"/>
    <property type="molecule type" value="Genomic_DNA"/>
</dbReference>
<evidence type="ECO:0000256" key="1">
    <source>
        <dbReference type="ARBA" id="ARBA00004609"/>
    </source>
</evidence>
<dbReference type="Proteomes" id="UP001085076">
    <property type="component" value="Miscellaneous, Linkage group lg02"/>
</dbReference>
<evidence type="ECO:0000313" key="12">
    <source>
        <dbReference type="EMBL" id="KAJ0981974.1"/>
    </source>
</evidence>
<evidence type="ECO:0000256" key="10">
    <source>
        <dbReference type="SAM" id="SignalP"/>
    </source>
</evidence>
<dbReference type="Gene3D" id="1.20.58.1040">
    <property type="match status" value="1"/>
</dbReference>
<evidence type="ECO:0000256" key="2">
    <source>
        <dbReference type="ARBA" id="ARBA00022475"/>
    </source>
</evidence>
<evidence type="ECO:0000259" key="11">
    <source>
        <dbReference type="SMART" id="SM00768"/>
    </source>
</evidence>
<keyword evidence="3" id="KW-0449">Lipoprotein</keyword>
<name>A0A9D5CZP9_9LILI</name>
<evidence type="ECO:0000256" key="6">
    <source>
        <dbReference type="ARBA" id="ARBA00023157"/>
    </source>
</evidence>
<dbReference type="SMART" id="SM00768">
    <property type="entry name" value="X8"/>
    <property type="match status" value="1"/>
</dbReference>
<feature type="transmembrane region" description="Helical" evidence="9">
    <location>
        <begin position="168"/>
        <end position="186"/>
    </location>
</feature>
<keyword evidence="6" id="KW-1015">Disulfide bond</keyword>
<feature type="region of interest" description="Disordered" evidence="8">
    <location>
        <begin position="103"/>
        <end position="150"/>
    </location>
</feature>
<keyword evidence="9" id="KW-0812">Transmembrane</keyword>
<keyword evidence="9" id="KW-1133">Transmembrane helix</keyword>
<evidence type="ECO:0000256" key="8">
    <source>
        <dbReference type="SAM" id="MobiDB-lite"/>
    </source>
</evidence>
<reference evidence="12" key="2">
    <citation type="journal article" date="2022" name="Hortic Res">
        <title>The genome of Dioscorea zingiberensis sheds light on the biosynthesis, origin and evolution of the medicinally important diosgenin saponins.</title>
        <authorList>
            <person name="Li Y."/>
            <person name="Tan C."/>
            <person name="Li Z."/>
            <person name="Guo J."/>
            <person name="Li S."/>
            <person name="Chen X."/>
            <person name="Wang C."/>
            <person name="Dai X."/>
            <person name="Yang H."/>
            <person name="Song W."/>
            <person name="Hou L."/>
            <person name="Xu J."/>
            <person name="Tong Z."/>
            <person name="Xu A."/>
            <person name="Yuan X."/>
            <person name="Wang W."/>
            <person name="Yang Q."/>
            <person name="Chen L."/>
            <person name="Sun Z."/>
            <person name="Wang K."/>
            <person name="Pan B."/>
            <person name="Chen J."/>
            <person name="Bao Y."/>
            <person name="Liu F."/>
            <person name="Qi X."/>
            <person name="Gang D.R."/>
            <person name="Wen J."/>
            <person name="Li J."/>
        </authorList>
    </citation>
    <scope>NUCLEOTIDE SEQUENCE</scope>
    <source>
        <strain evidence="12">Dzin_1.0</strain>
    </source>
</reference>
<dbReference type="InterPro" id="IPR012946">
    <property type="entry name" value="X8"/>
</dbReference>
<feature type="chain" id="PRO_5038953328" description="X8 domain-containing protein" evidence="10">
    <location>
        <begin position="20"/>
        <end position="187"/>
    </location>
</feature>
<dbReference type="FunFam" id="1.20.58.1040:FF:000001">
    <property type="entry name" value="Glucan endo-1,3-beta-glucosidase 4"/>
    <property type="match status" value="1"/>
</dbReference>
<evidence type="ECO:0000256" key="4">
    <source>
        <dbReference type="ARBA" id="ARBA00022729"/>
    </source>
</evidence>
<evidence type="ECO:0000256" key="3">
    <source>
        <dbReference type="ARBA" id="ARBA00022622"/>
    </source>
</evidence>
<dbReference type="GO" id="GO:0098552">
    <property type="term" value="C:side of membrane"/>
    <property type="evidence" value="ECO:0007669"/>
    <property type="project" value="UniProtKB-KW"/>
</dbReference>
<keyword evidence="3" id="KW-0336">GPI-anchor</keyword>
<keyword evidence="2" id="KW-1003">Cell membrane</keyword>
<dbReference type="OrthoDB" id="1930814at2759"/>
<evidence type="ECO:0000256" key="5">
    <source>
        <dbReference type="ARBA" id="ARBA00023136"/>
    </source>
</evidence>
<dbReference type="InterPro" id="IPR044788">
    <property type="entry name" value="X8_dom_prot"/>
</dbReference>
<reference evidence="12" key="1">
    <citation type="submission" date="2021-03" db="EMBL/GenBank/DDBJ databases">
        <authorList>
            <person name="Li Z."/>
            <person name="Yang C."/>
        </authorList>
    </citation>
    <scope>NUCLEOTIDE SEQUENCE</scope>
    <source>
        <strain evidence="12">Dzin_1.0</strain>
        <tissue evidence="12">Leaf</tissue>
    </source>
</reference>
<evidence type="ECO:0000313" key="13">
    <source>
        <dbReference type="Proteomes" id="UP001085076"/>
    </source>
</evidence>
<feature type="compositionally biased region" description="Gly residues" evidence="8">
    <location>
        <begin position="139"/>
        <end position="150"/>
    </location>
</feature>
<keyword evidence="13" id="KW-1185">Reference proteome</keyword>
<sequence length="187" mass="18764">MAAFVFLVLVLAMVGASDAAWCVCKQDASTSAQQKALDYACGAGADCNSILQNGACYNPNNVNAHCSYAVNSYYQRKGQAQGSCDFSGTAILVSSDPSTGSGCAYPSSQSAAGSNNSQSTNTPGSSTSPSTFTPNTGGSSNGVIGGGLGPSGNSYDGSDGGFLPKAQMSFLFLVIGLSCLVFPLALN</sequence>
<organism evidence="12 13">
    <name type="scientific">Dioscorea zingiberensis</name>
    <dbReference type="NCBI Taxonomy" id="325984"/>
    <lineage>
        <taxon>Eukaryota</taxon>
        <taxon>Viridiplantae</taxon>
        <taxon>Streptophyta</taxon>
        <taxon>Embryophyta</taxon>
        <taxon>Tracheophyta</taxon>
        <taxon>Spermatophyta</taxon>
        <taxon>Magnoliopsida</taxon>
        <taxon>Liliopsida</taxon>
        <taxon>Dioscoreales</taxon>
        <taxon>Dioscoreaceae</taxon>
        <taxon>Dioscorea</taxon>
    </lineage>
</organism>
<protein>
    <recommendedName>
        <fullName evidence="11">X8 domain-containing protein</fullName>
    </recommendedName>
</protein>
<feature type="domain" description="X8" evidence="11">
    <location>
        <begin position="20"/>
        <end position="105"/>
    </location>
</feature>
<comment type="subcellular location">
    <subcellularLocation>
        <location evidence="1">Cell membrane</location>
        <topology evidence="1">Lipid-anchor</topology>
        <topology evidence="1">GPI-anchor</topology>
    </subcellularLocation>
</comment>
<keyword evidence="4 10" id="KW-0732">Signal</keyword>
<dbReference type="GO" id="GO:0005886">
    <property type="term" value="C:plasma membrane"/>
    <property type="evidence" value="ECO:0007669"/>
    <property type="project" value="UniProtKB-SubCell"/>
</dbReference>